<evidence type="ECO:0000256" key="4">
    <source>
        <dbReference type="PIRSR" id="PIRSR036979-1"/>
    </source>
</evidence>
<dbReference type="InterPro" id="IPR023696">
    <property type="entry name" value="Ureohydrolase_dom_sf"/>
</dbReference>
<dbReference type="EC" id="3.5.3.17" evidence="6"/>
<accession>A0A839STZ8</accession>
<name>A0A839STZ8_9PROT</name>
<dbReference type="EMBL" id="JACHXA010000002">
    <property type="protein sequence ID" value="MBB3064383.1"/>
    <property type="molecule type" value="Genomic_DNA"/>
</dbReference>
<dbReference type="GO" id="GO:0008783">
    <property type="term" value="F:agmatinase activity"/>
    <property type="evidence" value="ECO:0007669"/>
    <property type="project" value="TreeGrafter"/>
</dbReference>
<dbReference type="PROSITE" id="PS51409">
    <property type="entry name" value="ARGINASE_2"/>
    <property type="match status" value="1"/>
</dbReference>
<dbReference type="InterPro" id="IPR020855">
    <property type="entry name" value="Ureohydrolase_Mn_BS"/>
</dbReference>
<evidence type="ECO:0000256" key="3">
    <source>
        <dbReference type="ARBA" id="ARBA00022801"/>
    </source>
</evidence>
<dbReference type="GO" id="GO:0047972">
    <property type="term" value="F:guanidinopropionase activity"/>
    <property type="evidence" value="ECO:0007669"/>
    <property type="project" value="UniProtKB-EC"/>
</dbReference>
<feature type="binding site" evidence="4">
    <location>
        <position position="158"/>
    </location>
    <ligand>
        <name>Mn(2+)</name>
        <dbReference type="ChEBI" id="CHEBI:29035"/>
        <label>1</label>
    </ligand>
</feature>
<comment type="cofactor">
    <cofactor evidence="4">
        <name>Mn(2+)</name>
        <dbReference type="ChEBI" id="CHEBI:29035"/>
    </cofactor>
    <text evidence="4">Binds 2 manganese ions per subunit.</text>
</comment>
<dbReference type="Gene3D" id="3.40.800.10">
    <property type="entry name" value="Ureohydrolase domain"/>
    <property type="match status" value="1"/>
</dbReference>
<dbReference type="GO" id="GO:0046872">
    <property type="term" value="F:metal ion binding"/>
    <property type="evidence" value="ECO:0007669"/>
    <property type="project" value="UniProtKB-KW"/>
</dbReference>
<dbReference type="Pfam" id="PF00491">
    <property type="entry name" value="Arginase"/>
    <property type="match status" value="1"/>
</dbReference>
<evidence type="ECO:0000313" key="6">
    <source>
        <dbReference type="EMBL" id="MBB3064383.1"/>
    </source>
</evidence>
<dbReference type="CDD" id="cd11592">
    <property type="entry name" value="Agmatinase_PAH"/>
    <property type="match status" value="1"/>
</dbReference>
<evidence type="ECO:0000313" key="7">
    <source>
        <dbReference type="Proteomes" id="UP000581135"/>
    </source>
</evidence>
<feature type="binding site" evidence="4">
    <location>
        <position position="132"/>
    </location>
    <ligand>
        <name>Mn(2+)</name>
        <dbReference type="ChEBI" id="CHEBI:29035"/>
        <label>1</label>
    </ligand>
</feature>
<organism evidence="6 7">
    <name type="scientific">Limibacillus halophilus</name>
    <dbReference type="NCBI Taxonomy" id="1579333"/>
    <lineage>
        <taxon>Bacteria</taxon>
        <taxon>Pseudomonadati</taxon>
        <taxon>Pseudomonadota</taxon>
        <taxon>Alphaproteobacteria</taxon>
        <taxon>Rhodospirillales</taxon>
        <taxon>Rhodovibrionaceae</taxon>
        <taxon>Limibacillus</taxon>
    </lineage>
</organism>
<evidence type="ECO:0000256" key="2">
    <source>
        <dbReference type="ARBA" id="ARBA00022723"/>
    </source>
</evidence>
<dbReference type="SUPFAM" id="SSF52768">
    <property type="entry name" value="Arginase/deacetylase"/>
    <property type="match status" value="1"/>
</dbReference>
<feature type="binding site" evidence="4">
    <location>
        <position position="154"/>
    </location>
    <ligand>
        <name>Mn(2+)</name>
        <dbReference type="ChEBI" id="CHEBI:29035"/>
        <label>1</label>
    </ligand>
</feature>
<comment type="similarity">
    <text evidence="1">Belongs to the arginase family. Agmatinase subfamily.</text>
</comment>
<sequence>MTKIRDDWDYTEYKDQQTWPRYTGIPTFMRAPYSEALDELDIALVGVPFDGGVTNRPGARHGPREIRNQSSLMRRTSQETGISPFSLCRIADIGDAWPQRPFHLEESLAEIANFFAKVHAAGVLPVSAGGDHSVTLPIFRAIAKDRPVGMIHFDAHCDTGDDYLGSKFHHGAPFRRAVEEGLLDPKRTIQIGIRGGVNDAKIWQFSHDSGMRVIYMEEFLEIGVKGAIAEARRVVGDGPTYLSFDVDGLDPVFAPGTGTPEIGGFSTAEALAMLRGLRGLNYVGGDVVEVAPCFDPGYVTALAGSQIMFEILCLVAEAHAGRRD</sequence>
<dbReference type="AlphaFoldDB" id="A0A839STZ8"/>
<dbReference type="PIRSF" id="PIRSF036979">
    <property type="entry name" value="Arginase"/>
    <property type="match status" value="1"/>
</dbReference>
<dbReference type="PANTHER" id="PTHR11358:SF26">
    <property type="entry name" value="GUANIDINO ACID HYDROLASE, MITOCHONDRIAL"/>
    <property type="match status" value="1"/>
</dbReference>
<dbReference type="Proteomes" id="UP000581135">
    <property type="component" value="Unassembled WGS sequence"/>
</dbReference>
<dbReference type="PROSITE" id="PS01053">
    <property type="entry name" value="ARGINASE_1"/>
    <property type="match status" value="1"/>
</dbReference>
<comment type="caution">
    <text evidence="6">The sequence shown here is derived from an EMBL/GenBank/DDBJ whole genome shotgun (WGS) entry which is preliminary data.</text>
</comment>
<dbReference type="NCBIfam" id="TIGR01230">
    <property type="entry name" value="agmatinase"/>
    <property type="match status" value="1"/>
</dbReference>
<dbReference type="PRINTS" id="PR00116">
    <property type="entry name" value="ARGINASE"/>
</dbReference>
<gene>
    <name evidence="6" type="ORF">FHR98_000655</name>
</gene>
<dbReference type="RefSeq" id="WP_183415214.1">
    <property type="nucleotide sequence ID" value="NZ_JACHXA010000002.1"/>
</dbReference>
<feature type="binding site" evidence="4">
    <location>
        <position position="245"/>
    </location>
    <ligand>
        <name>Mn(2+)</name>
        <dbReference type="ChEBI" id="CHEBI:29035"/>
        <label>1</label>
    </ligand>
</feature>
<dbReference type="InterPro" id="IPR006035">
    <property type="entry name" value="Ureohydrolase"/>
</dbReference>
<keyword evidence="4" id="KW-0464">Manganese</keyword>
<reference evidence="6 7" key="1">
    <citation type="submission" date="2020-08" db="EMBL/GenBank/DDBJ databases">
        <title>Genomic Encyclopedia of Type Strains, Phase III (KMG-III): the genomes of soil and plant-associated and newly described type strains.</title>
        <authorList>
            <person name="Whitman W."/>
        </authorList>
    </citation>
    <scope>NUCLEOTIDE SEQUENCE [LARGE SCALE GENOMIC DNA]</scope>
    <source>
        <strain evidence="6 7">CECT 8803</strain>
    </source>
</reference>
<evidence type="ECO:0000256" key="1">
    <source>
        <dbReference type="ARBA" id="ARBA00009227"/>
    </source>
</evidence>
<feature type="binding site" evidence="4">
    <location>
        <position position="247"/>
    </location>
    <ligand>
        <name>Mn(2+)</name>
        <dbReference type="ChEBI" id="CHEBI:29035"/>
        <label>1</label>
    </ligand>
</feature>
<dbReference type="PANTHER" id="PTHR11358">
    <property type="entry name" value="ARGINASE/AGMATINASE"/>
    <property type="match status" value="1"/>
</dbReference>
<proteinExistence type="inferred from homology"/>
<keyword evidence="3 5" id="KW-0378">Hydrolase</keyword>
<feature type="binding site" evidence="4">
    <location>
        <position position="156"/>
    </location>
    <ligand>
        <name>Mn(2+)</name>
        <dbReference type="ChEBI" id="CHEBI:29035"/>
        <label>1</label>
    </ligand>
</feature>
<keyword evidence="7" id="KW-1185">Reference proteome</keyword>
<keyword evidence="2 4" id="KW-0479">Metal-binding</keyword>
<dbReference type="InterPro" id="IPR005925">
    <property type="entry name" value="Agmatinase-rel"/>
</dbReference>
<dbReference type="GO" id="GO:0033389">
    <property type="term" value="P:putrescine biosynthetic process from arginine, via agmatine"/>
    <property type="evidence" value="ECO:0007669"/>
    <property type="project" value="TreeGrafter"/>
</dbReference>
<evidence type="ECO:0000256" key="5">
    <source>
        <dbReference type="RuleBase" id="RU003684"/>
    </source>
</evidence>
<protein>
    <submittedName>
        <fullName evidence="6">Guanidinopropionase</fullName>
        <ecNumber evidence="6">3.5.3.17</ecNumber>
    </submittedName>
</protein>